<keyword evidence="3" id="KW-1185">Reference proteome</keyword>
<keyword evidence="1" id="KW-1133">Transmembrane helix</keyword>
<feature type="transmembrane region" description="Helical" evidence="1">
    <location>
        <begin position="136"/>
        <end position="158"/>
    </location>
</feature>
<dbReference type="GO" id="GO:0043025">
    <property type="term" value="C:neuronal cell body"/>
    <property type="evidence" value="ECO:0007669"/>
    <property type="project" value="TreeGrafter"/>
</dbReference>
<keyword evidence="1" id="KW-0812">Transmembrane</keyword>
<name>A0AAN9Y4B0_9HEMI</name>
<dbReference type="EMBL" id="JBBCAQ010000020">
    <property type="protein sequence ID" value="KAK7592824.1"/>
    <property type="molecule type" value="Genomic_DNA"/>
</dbReference>
<dbReference type="GO" id="GO:0043005">
    <property type="term" value="C:neuron projection"/>
    <property type="evidence" value="ECO:0007669"/>
    <property type="project" value="TreeGrafter"/>
</dbReference>
<organism evidence="2 3">
    <name type="scientific">Parthenolecanium corni</name>
    <dbReference type="NCBI Taxonomy" id="536013"/>
    <lineage>
        <taxon>Eukaryota</taxon>
        <taxon>Metazoa</taxon>
        <taxon>Ecdysozoa</taxon>
        <taxon>Arthropoda</taxon>
        <taxon>Hexapoda</taxon>
        <taxon>Insecta</taxon>
        <taxon>Pterygota</taxon>
        <taxon>Neoptera</taxon>
        <taxon>Paraneoptera</taxon>
        <taxon>Hemiptera</taxon>
        <taxon>Sternorrhyncha</taxon>
        <taxon>Coccoidea</taxon>
        <taxon>Coccidae</taxon>
        <taxon>Parthenolecanium</taxon>
    </lineage>
</organism>
<dbReference type="AlphaFoldDB" id="A0AAN9Y4B0"/>
<dbReference type="InterPro" id="IPR024883">
    <property type="entry name" value="Neurensin"/>
</dbReference>
<dbReference type="GO" id="GO:0030133">
    <property type="term" value="C:transport vesicle"/>
    <property type="evidence" value="ECO:0007669"/>
    <property type="project" value="InterPro"/>
</dbReference>
<feature type="transmembrane region" description="Helical" evidence="1">
    <location>
        <begin position="79"/>
        <end position="100"/>
    </location>
</feature>
<evidence type="ECO:0000256" key="1">
    <source>
        <dbReference type="SAM" id="Phobius"/>
    </source>
</evidence>
<dbReference type="PANTHER" id="PTHR14796:SF3">
    <property type="entry name" value="NEURENSIN 1-LIKE-RELATED"/>
    <property type="match status" value="1"/>
</dbReference>
<dbReference type="Proteomes" id="UP001367676">
    <property type="component" value="Unassembled WGS sequence"/>
</dbReference>
<dbReference type="GO" id="GO:0007399">
    <property type="term" value="P:nervous system development"/>
    <property type="evidence" value="ECO:0007669"/>
    <property type="project" value="TreeGrafter"/>
</dbReference>
<evidence type="ECO:0008006" key="4">
    <source>
        <dbReference type="Google" id="ProtNLM"/>
    </source>
</evidence>
<sequence>MTKGAPGTWAIDLDDVDSHKAIPINDEKYQLTSSIYYGVRSYLHYFYEPSSRPFTNDGSGMEDDFEFVVEPGRREKKCWFCLCMCIGLTVLLLGIALIIIGNLTPLKNPIVDVQGNLEILDHKAIEFNKNIQMCQFFGLICFCVGSIVIMLTLLVSAYERECGCHNFRNRMTHQASVDPHAWIRYANSYAVDDGARIPLSREIKAVQIEKGKH</sequence>
<gene>
    <name evidence="2" type="ORF">V9T40_007576</name>
</gene>
<evidence type="ECO:0000313" key="2">
    <source>
        <dbReference type="EMBL" id="KAK7592824.1"/>
    </source>
</evidence>
<evidence type="ECO:0000313" key="3">
    <source>
        <dbReference type="Proteomes" id="UP001367676"/>
    </source>
</evidence>
<protein>
    <recommendedName>
        <fullName evidence="4">Neurensin-1</fullName>
    </recommendedName>
</protein>
<keyword evidence="1" id="KW-0472">Membrane</keyword>
<proteinExistence type="predicted"/>
<accession>A0AAN9Y4B0</accession>
<reference evidence="2 3" key="1">
    <citation type="submission" date="2024-03" db="EMBL/GenBank/DDBJ databases">
        <title>Adaptation during the transition from Ophiocordyceps entomopathogen to insect associate is accompanied by gene loss and intensified selection.</title>
        <authorList>
            <person name="Ward C.M."/>
            <person name="Onetto C.A."/>
            <person name="Borneman A.R."/>
        </authorList>
    </citation>
    <scope>NUCLEOTIDE SEQUENCE [LARGE SCALE GENOMIC DNA]</scope>
    <source>
        <strain evidence="2">AWRI1</strain>
        <tissue evidence="2">Single Adult Female</tissue>
    </source>
</reference>
<comment type="caution">
    <text evidence="2">The sequence shown here is derived from an EMBL/GenBank/DDBJ whole genome shotgun (WGS) entry which is preliminary data.</text>
</comment>
<dbReference type="Pfam" id="PF14927">
    <property type="entry name" value="Neurensin"/>
    <property type="match status" value="1"/>
</dbReference>
<dbReference type="PANTHER" id="PTHR14796">
    <property type="entry name" value="NEURENSIN 1-RELATED"/>
    <property type="match status" value="1"/>
</dbReference>